<keyword evidence="2" id="KW-1185">Reference proteome</keyword>
<reference evidence="1" key="1">
    <citation type="journal article" date="2023" name="Science">
        <title>Genome structures resolve the early diversification of teleost fishes.</title>
        <authorList>
            <person name="Parey E."/>
            <person name="Louis A."/>
            <person name="Montfort J."/>
            <person name="Bouchez O."/>
            <person name="Roques C."/>
            <person name="Iampietro C."/>
            <person name="Lluch J."/>
            <person name="Castinel A."/>
            <person name="Donnadieu C."/>
            <person name="Desvignes T."/>
            <person name="Floi Bucao C."/>
            <person name="Jouanno E."/>
            <person name="Wen M."/>
            <person name="Mejri S."/>
            <person name="Dirks R."/>
            <person name="Jansen H."/>
            <person name="Henkel C."/>
            <person name="Chen W.J."/>
            <person name="Zahm M."/>
            <person name="Cabau C."/>
            <person name="Klopp C."/>
            <person name="Thompson A.W."/>
            <person name="Robinson-Rechavi M."/>
            <person name="Braasch I."/>
            <person name="Lecointre G."/>
            <person name="Bobe J."/>
            <person name="Postlethwait J.H."/>
            <person name="Berthelot C."/>
            <person name="Roest Crollius H."/>
            <person name="Guiguen Y."/>
        </authorList>
    </citation>
    <scope>NUCLEOTIDE SEQUENCE</scope>
    <source>
        <strain evidence="1">WJC10195</strain>
    </source>
</reference>
<evidence type="ECO:0000313" key="1">
    <source>
        <dbReference type="EMBL" id="KAJ8382544.1"/>
    </source>
</evidence>
<proteinExistence type="predicted"/>
<dbReference type="AlphaFoldDB" id="A0A9Q1JGF8"/>
<dbReference type="Proteomes" id="UP001152622">
    <property type="component" value="Chromosome 1"/>
</dbReference>
<accession>A0A9Q1JGF8</accession>
<gene>
    <name evidence="1" type="ORF">SKAU_G00033220</name>
</gene>
<comment type="caution">
    <text evidence="1">The sequence shown here is derived from an EMBL/GenBank/DDBJ whole genome shotgun (WGS) entry which is preliminary data.</text>
</comment>
<dbReference type="EMBL" id="JAINUF010000001">
    <property type="protein sequence ID" value="KAJ8382544.1"/>
    <property type="molecule type" value="Genomic_DNA"/>
</dbReference>
<organism evidence="1 2">
    <name type="scientific">Synaphobranchus kaupii</name>
    <name type="common">Kaup's arrowtooth eel</name>
    <dbReference type="NCBI Taxonomy" id="118154"/>
    <lineage>
        <taxon>Eukaryota</taxon>
        <taxon>Metazoa</taxon>
        <taxon>Chordata</taxon>
        <taxon>Craniata</taxon>
        <taxon>Vertebrata</taxon>
        <taxon>Euteleostomi</taxon>
        <taxon>Actinopterygii</taxon>
        <taxon>Neopterygii</taxon>
        <taxon>Teleostei</taxon>
        <taxon>Anguilliformes</taxon>
        <taxon>Synaphobranchidae</taxon>
        <taxon>Synaphobranchus</taxon>
    </lineage>
</organism>
<evidence type="ECO:0000313" key="2">
    <source>
        <dbReference type="Proteomes" id="UP001152622"/>
    </source>
</evidence>
<name>A0A9Q1JGF8_SYNKA</name>
<protein>
    <submittedName>
        <fullName evidence="1">Uncharacterized protein</fullName>
    </submittedName>
</protein>
<sequence>MPLTAANVMAGNARVALSFSWIFAEATQVERYDDSALFNGHRCSVLLRNSSPESPRFPALAAGVPHYDRSDPSTFPPPPGTARVKVLLMAWWPGTALEMLSGLVTAQRAAITVYHLERNAPWPP</sequence>